<proteinExistence type="predicted"/>
<dbReference type="Pfam" id="PF04707">
    <property type="entry name" value="PRELI"/>
    <property type="match status" value="1"/>
</dbReference>
<evidence type="ECO:0000259" key="2">
    <source>
        <dbReference type="PROSITE" id="PS50904"/>
    </source>
</evidence>
<reference evidence="3" key="1">
    <citation type="submission" date="2021-03" db="EMBL/GenBank/DDBJ databases">
        <title>Draft genome sequence of rust myrtle Austropuccinia psidii MF-1, a brazilian biotype.</title>
        <authorList>
            <person name="Quecine M.C."/>
            <person name="Pachon D.M.R."/>
            <person name="Bonatelli M.L."/>
            <person name="Correr F.H."/>
            <person name="Franceschini L.M."/>
            <person name="Leite T.F."/>
            <person name="Margarido G.R.A."/>
            <person name="Almeida C.A."/>
            <person name="Ferrarezi J.A."/>
            <person name="Labate C.A."/>
        </authorList>
    </citation>
    <scope>NUCLEOTIDE SEQUENCE</scope>
    <source>
        <strain evidence="3">MF-1</strain>
    </source>
</reference>
<accession>A0A9Q3HRJ9</accession>
<dbReference type="AlphaFoldDB" id="A0A9Q3HRJ9"/>
<dbReference type="PROSITE" id="PS50904">
    <property type="entry name" value="PRELI_MSF1"/>
    <property type="match status" value="1"/>
</dbReference>
<dbReference type="GO" id="GO:0005758">
    <property type="term" value="C:mitochondrial intermembrane space"/>
    <property type="evidence" value="ECO:0007669"/>
    <property type="project" value="InterPro"/>
</dbReference>
<feature type="domain" description="PRELI/MSF1" evidence="2">
    <location>
        <begin position="5"/>
        <end position="175"/>
    </location>
</feature>
<evidence type="ECO:0000313" key="3">
    <source>
        <dbReference type="EMBL" id="MBW0512619.1"/>
    </source>
</evidence>
<dbReference type="InterPro" id="IPR006797">
    <property type="entry name" value="PRELI/MSF1_dom"/>
</dbReference>
<dbReference type="InterPro" id="IPR037365">
    <property type="entry name" value="Slowmo/Ups"/>
</dbReference>
<gene>
    <name evidence="3" type="ORF">O181_052334</name>
</gene>
<sequence length="314" mass="36305">MSRTGRMIDVALIYSHPFHIVCQAYSLRYPNPASSHVITSDIIQRDWDPNSNTMRSTRLVMKRGTLPSWAPRGMIEKAETWVLEESSINLVDGTMTLSNRNLDHRRVMDVVERVNLQARGEVTDATCSVQVTSSWGFHLIRKRIEHYGLNRFKRQSANSRQGLRMMMQILQSTSPLRQSLLNADKINYPAILLPSSLKGRLRELRMQAAEKKKLLSQILLGSNKDETYFKSIDQDEVDLDDENLTIEEEAELNLLEKEFSYEPLQNLGNSFIDKRAEKKSLWFWRWKWHMTSPASNRSHTPNPCCNDSASHINK</sequence>
<dbReference type="EMBL" id="AVOT02022902">
    <property type="protein sequence ID" value="MBW0512619.1"/>
    <property type="molecule type" value="Genomic_DNA"/>
</dbReference>
<dbReference type="PANTHER" id="PTHR11158">
    <property type="entry name" value="MSF1/PX19 RELATED"/>
    <property type="match status" value="1"/>
</dbReference>
<dbReference type="OrthoDB" id="341300at2759"/>
<organism evidence="3 4">
    <name type="scientific">Austropuccinia psidii MF-1</name>
    <dbReference type="NCBI Taxonomy" id="1389203"/>
    <lineage>
        <taxon>Eukaryota</taxon>
        <taxon>Fungi</taxon>
        <taxon>Dikarya</taxon>
        <taxon>Basidiomycota</taxon>
        <taxon>Pucciniomycotina</taxon>
        <taxon>Pucciniomycetes</taxon>
        <taxon>Pucciniales</taxon>
        <taxon>Sphaerophragmiaceae</taxon>
        <taxon>Austropuccinia</taxon>
    </lineage>
</organism>
<name>A0A9Q3HRJ9_9BASI</name>
<keyword evidence="4" id="KW-1185">Reference proteome</keyword>
<comment type="caution">
    <text evidence="3">The sequence shown here is derived from an EMBL/GenBank/DDBJ whole genome shotgun (WGS) entry which is preliminary data.</text>
</comment>
<dbReference type="Proteomes" id="UP000765509">
    <property type="component" value="Unassembled WGS sequence"/>
</dbReference>
<evidence type="ECO:0000313" key="4">
    <source>
        <dbReference type="Proteomes" id="UP000765509"/>
    </source>
</evidence>
<evidence type="ECO:0000256" key="1">
    <source>
        <dbReference type="SAM" id="MobiDB-lite"/>
    </source>
</evidence>
<protein>
    <recommendedName>
        <fullName evidence="2">PRELI/MSF1 domain-containing protein</fullName>
    </recommendedName>
</protein>
<feature type="region of interest" description="Disordered" evidence="1">
    <location>
        <begin position="293"/>
        <end position="314"/>
    </location>
</feature>